<dbReference type="Pfam" id="PF02625">
    <property type="entry name" value="XdhC_CoxI"/>
    <property type="match status" value="1"/>
</dbReference>
<feature type="domain" description="XdhC Rossmann" evidence="2">
    <location>
        <begin position="164"/>
        <end position="304"/>
    </location>
</feature>
<protein>
    <submittedName>
        <fullName evidence="3">Xanthine dehydrogenase</fullName>
    </submittedName>
</protein>
<dbReference type="PANTHER" id="PTHR30388:SF4">
    <property type="entry name" value="MOLYBDENUM COFACTOR INSERTION CHAPERONE PAOD"/>
    <property type="match status" value="1"/>
</dbReference>
<dbReference type="OrthoDB" id="9815497at2"/>
<proteinExistence type="predicted"/>
<dbReference type="KEGG" id="bsan:CHH28_09070"/>
<dbReference type="EMBL" id="CP022530">
    <property type="protein sequence ID" value="ASP38821.1"/>
    <property type="molecule type" value="Genomic_DNA"/>
</dbReference>
<dbReference type="InterPro" id="IPR027051">
    <property type="entry name" value="XdhC_Rossmann_dom"/>
</dbReference>
<evidence type="ECO:0000313" key="3">
    <source>
        <dbReference type="EMBL" id="ASP38821.1"/>
    </source>
</evidence>
<dbReference type="Gene3D" id="3.40.50.720">
    <property type="entry name" value="NAD(P)-binding Rossmann-like Domain"/>
    <property type="match status" value="1"/>
</dbReference>
<reference evidence="3 4" key="1">
    <citation type="submission" date="2017-07" db="EMBL/GenBank/DDBJ databases">
        <title>Annotated genome sequence of Bacterioplanes sanyensis isolated from Red Sea.</title>
        <authorList>
            <person name="Rehman Z.U."/>
        </authorList>
    </citation>
    <scope>NUCLEOTIDE SEQUENCE [LARGE SCALE GENOMIC DNA]</scope>
    <source>
        <strain evidence="3 4">NV9</strain>
    </source>
</reference>
<keyword evidence="4" id="KW-1185">Reference proteome</keyword>
<dbReference type="Pfam" id="PF13478">
    <property type="entry name" value="XdhC_C"/>
    <property type="match status" value="1"/>
</dbReference>
<name>A0A222FKA9_9GAMM</name>
<evidence type="ECO:0000259" key="2">
    <source>
        <dbReference type="Pfam" id="PF13478"/>
    </source>
</evidence>
<evidence type="ECO:0000259" key="1">
    <source>
        <dbReference type="Pfam" id="PF02625"/>
    </source>
</evidence>
<dbReference type="Proteomes" id="UP000202440">
    <property type="component" value="Chromosome"/>
</dbReference>
<evidence type="ECO:0000313" key="4">
    <source>
        <dbReference type="Proteomes" id="UP000202440"/>
    </source>
</evidence>
<organism evidence="3 4">
    <name type="scientific">Bacterioplanes sanyensis</name>
    <dbReference type="NCBI Taxonomy" id="1249553"/>
    <lineage>
        <taxon>Bacteria</taxon>
        <taxon>Pseudomonadati</taxon>
        <taxon>Pseudomonadota</taxon>
        <taxon>Gammaproteobacteria</taxon>
        <taxon>Oceanospirillales</taxon>
        <taxon>Oceanospirillaceae</taxon>
        <taxon>Bacterioplanes</taxon>
    </lineage>
</organism>
<gene>
    <name evidence="3" type="ORF">CHH28_09070</name>
</gene>
<dbReference type="RefSeq" id="WP_094060007.1">
    <property type="nucleotide sequence ID" value="NZ_CP022530.1"/>
</dbReference>
<sequence>MSLGQSAVIATLVDWLRQGQQVWLATVTSTYGSSPRPAGSLLAWCAEHGHVGSLSGGCVEEDLLQRLPQLPRSQAPIRQLYGASEAEQQRYRLPCGGQLHILLEAIDPTQLAHFQALLSALQQRRACTRRVSNDGRSELLEGTAAEMELTALHWQQPFAPDYRLLIAGATDVAQQLAALAAPAGFEVTICDFREPFLHSFTSAHANVVKAMPDELVAEQFHDSHCAVVTLAHDPRVDDLALLEALNSQAFYVGAMGSLATSEARRQRLLQLGITEQQLQRLHAPIGLPIHSKTPYHIAISVLAHVLQQRPLAPSVTQNHQSD</sequence>
<dbReference type="InterPro" id="IPR052698">
    <property type="entry name" value="MoCofactor_Util/Proc"/>
</dbReference>
<dbReference type="PANTHER" id="PTHR30388">
    <property type="entry name" value="ALDEHYDE OXIDOREDUCTASE MOLYBDENUM COFACTOR ASSEMBLY PROTEIN"/>
    <property type="match status" value="1"/>
</dbReference>
<accession>A0A222FKA9</accession>
<dbReference type="InterPro" id="IPR003777">
    <property type="entry name" value="XdhC_CoxI"/>
</dbReference>
<feature type="domain" description="XdhC- CoxI" evidence="1">
    <location>
        <begin position="15"/>
        <end position="75"/>
    </location>
</feature>
<dbReference type="AlphaFoldDB" id="A0A222FKA9"/>